<dbReference type="InterPro" id="IPR002641">
    <property type="entry name" value="PNPLA_dom"/>
</dbReference>
<feature type="active site" description="Proton acceptor" evidence="2">
    <location>
        <position position="207"/>
    </location>
</feature>
<evidence type="ECO:0000313" key="5">
    <source>
        <dbReference type="EMBL" id="BAL94067.1"/>
    </source>
</evidence>
<dbReference type="GO" id="GO:0016787">
    <property type="term" value="F:hydrolase activity"/>
    <property type="evidence" value="ECO:0007669"/>
    <property type="project" value="UniProtKB-UniRule"/>
</dbReference>
<evidence type="ECO:0000313" key="6">
    <source>
        <dbReference type="Proteomes" id="UP000007883"/>
    </source>
</evidence>
<dbReference type="HOGENOM" id="CLU_000288_144_9_4"/>
<proteinExistence type="predicted"/>
<dbReference type="CDD" id="cd07199">
    <property type="entry name" value="Pat17_PNPLA8_PNPLA9_like"/>
    <property type="match status" value="1"/>
</dbReference>
<dbReference type="InterPro" id="IPR016035">
    <property type="entry name" value="Acyl_Trfase/lysoPLipase"/>
</dbReference>
<feature type="short sequence motif" description="DGA/G" evidence="2">
    <location>
        <begin position="207"/>
        <end position="209"/>
    </location>
</feature>
<name>I0HM30_RUBGI</name>
<dbReference type="PANTHER" id="PTHR24138:SF10">
    <property type="entry name" value="PHOSPHOLIPASE A2"/>
    <property type="match status" value="1"/>
</dbReference>
<dbReference type="PROSITE" id="PS51635">
    <property type="entry name" value="PNPLA"/>
    <property type="match status" value="1"/>
</dbReference>
<dbReference type="eggNOG" id="COG3621">
    <property type="taxonomic scope" value="Bacteria"/>
</dbReference>
<dbReference type="KEGG" id="rge:RGE_07240"/>
<keyword evidence="1 2" id="KW-0443">Lipid metabolism</keyword>
<dbReference type="Proteomes" id="UP000007883">
    <property type="component" value="Chromosome"/>
</dbReference>
<dbReference type="InterPro" id="IPR047156">
    <property type="entry name" value="Teg/CotR/CapV-like"/>
</dbReference>
<dbReference type="NCBIfam" id="NF041079">
    <property type="entry name" value="CBASS_lipase"/>
    <property type="match status" value="1"/>
</dbReference>
<gene>
    <name evidence="5" type="ordered locus">RGE_07240</name>
</gene>
<keyword evidence="2" id="KW-0378">Hydrolase</keyword>
<feature type="domain" description="PNPLA" evidence="4">
    <location>
        <begin position="36"/>
        <end position="220"/>
    </location>
</feature>
<evidence type="ECO:0000256" key="2">
    <source>
        <dbReference type="PROSITE-ProRule" id="PRU01161"/>
    </source>
</evidence>
<sequence length="343" mass="36419">MFACMHSDPETSQGEGLELPAPRSNAADAYAPLRVLSLTGGGFRGLFTARTLVTLCRQARREGPLDGCFDVFAGTSIGGLMACALAVGVPPMRVLDAIDAHGPRVFRKPAGASIRRLFFGALYDADNLAKAIRDCLGAHANTRLSALERGLLVPAVDWLAGELQVFRSAWFGRARTSDATLLEVCLATSAAPTYFDAAQIDGKPMLDGGLAANNPDALALLEILRRFPAAAARIEMLSLGTAGFAATRQASQARRSALGWAPDLPNCMIDLQERSAARQAQALLGTRYRRINHPGDASEAFTTLDTADAGARDRLLRAADEAAAAAYRQDGVFVDRMLSASRA</sequence>
<dbReference type="EMBL" id="AP012320">
    <property type="protein sequence ID" value="BAL94067.1"/>
    <property type="molecule type" value="Genomic_DNA"/>
</dbReference>
<dbReference type="STRING" id="983917.RGE_07240"/>
<feature type="short sequence motif" description="GXSXG" evidence="2">
    <location>
        <begin position="74"/>
        <end position="78"/>
    </location>
</feature>
<feature type="active site" description="Nucleophile" evidence="2">
    <location>
        <position position="76"/>
    </location>
</feature>
<evidence type="ECO:0000256" key="1">
    <source>
        <dbReference type="ARBA" id="ARBA00023098"/>
    </source>
</evidence>
<dbReference type="Gene3D" id="3.40.1090.10">
    <property type="entry name" value="Cytosolic phospholipase A2 catalytic domain"/>
    <property type="match status" value="1"/>
</dbReference>
<keyword evidence="2" id="KW-0442">Lipid degradation</keyword>
<reference evidence="5 6" key="1">
    <citation type="journal article" date="2012" name="J. Bacteriol.">
        <title>Complete genome sequence of phototrophic betaproteobacterium Rubrivivax gelatinosus IL144.</title>
        <authorList>
            <person name="Nagashima S."/>
            <person name="Kamimura A."/>
            <person name="Shimizu T."/>
            <person name="Nakamura-isaki S."/>
            <person name="Aono E."/>
            <person name="Sakamoto K."/>
            <person name="Ichikawa N."/>
            <person name="Nakazawa H."/>
            <person name="Sekine M."/>
            <person name="Yamazaki S."/>
            <person name="Fujita N."/>
            <person name="Shimada K."/>
            <person name="Hanada S."/>
            <person name="Nagashima K.V.P."/>
        </authorList>
    </citation>
    <scope>NUCLEOTIDE SEQUENCE [LARGE SCALE GENOMIC DNA]</scope>
    <source>
        <strain evidence="6">NBRC 100245 / IL144</strain>
    </source>
</reference>
<dbReference type="PANTHER" id="PTHR24138">
    <property type="entry name" value="INTRACELLLAR PHOSPHOLIPASE A FAMILY"/>
    <property type="match status" value="1"/>
</dbReference>
<dbReference type="PATRIC" id="fig|983917.3.peg.704"/>
<dbReference type="Pfam" id="PF01734">
    <property type="entry name" value="Patatin"/>
    <property type="match status" value="1"/>
</dbReference>
<dbReference type="GO" id="GO:0016042">
    <property type="term" value="P:lipid catabolic process"/>
    <property type="evidence" value="ECO:0007669"/>
    <property type="project" value="UniProtKB-UniRule"/>
</dbReference>
<evidence type="ECO:0000259" key="4">
    <source>
        <dbReference type="PROSITE" id="PS51635"/>
    </source>
</evidence>
<feature type="region of interest" description="Disordered" evidence="3">
    <location>
        <begin position="1"/>
        <end position="21"/>
    </location>
</feature>
<dbReference type="AlphaFoldDB" id="I0HM30"/>
<accession>I0HM30</accession>
<organism evidence="5 6">
    <name type="scientific">Rubrivivax gelatinosus (strain NBRC 100245 / IL144)</name>
    <dbReference type="NCBI Taxonomy" id="983917"/>
    <lineage>
        <taxon>Bacteria</taxon>
        <taxon>Pseudomonadati</taxon>
        <taxon>Pseudomonadota</taxon>
        <taxon>Betaproteobacteria</taxon>
        <taxon>Burkholderiales</taxon>
        <taxon>Sphaerotilaceae</taxon>
        <taxon>Rubrivivax</taxon>
    </lineage>
</organism>
<keyword evidence="6" id="KW-1185">Reference proteome</keyword>
<dbReference type="SUPFAM" id="SSF52151">
    <property type="entry name" value="FabD/lysophospholipase-like"/>
    <property type="match status" value="1"/>
</dbReference>
<protein>
    <recommendedName>
        <fullName evidence="4">PNPLA domain-containing protein</fullName>
    </recommendedName>
</protein>
<evidence type="ECO:0000256" key="3">
    <source>
        <dbReference type="SAM" id="MobiDB-lite"/>
    </source>
</evidence>
<feature type="short sequence motif" description="GXGXXG" evidence="2">
    <location>
        <begin position="40"/>
        <end position="45"/>
    </location>
</feature>